<dbReference type="NCBIfam" id="NF047539">
    <property type="entry name" value="XAC2610_fam"/>
    <property type="match status" value="1"/>
</dbReference>
<dbReference type="InterPro" id="IPR058087">
    <property type="entry name" value="XAC2610_dom"/>
</dbReference>
<protein>
    <recommendedName>
        <fullName evidence="3">VCBS repeat-containing protein</fullName>
    </recommendedName>
</protein>
<keyword evidence="2" id="KW-1185">Reference proteome</keyword>
<evidence type="ECO:0000313" key="1">
    <source>
        <dbReference type="EMBL" id="MEE6126297.1"/>
    </source>
</evidence>
<sequence length="245" mass="27963">MNFKNTSNPFTITMNLLNKFKNLSAFVVLGPLCFAQYQFEVKNISKSYSAVIHSENCYDSRCTGKGTVELFNNSNTRVQTFVSDDLVIDLKPDQKPKPGKMMELAKDQSAIIIDDFNFDGTEDIALRNGNMGNYHSASYDVYVFNSTRMSFVKSKELTELASNGFDFFGVDSQRKRLTTFGKSGCCDLFTTEYAVIPNKGLDKVFEKEVDMTNEDRVKVITKEKIKNKWVTKTRIYSSEEYNKLK</sequence>
<dbReference type="RefSeq" id="WP_241309015.1">
    <property type="nucleotide sequence ID" value="NZ_JAKYXJ010000001.1"/>
</dbReference>
<dbReference type="EMBL" id="JAZGJU010000004">
    <property type="protein sequence ID" value="MEE6126297.1"/>
    <property type="molecule type" value="Genomic_DNA"/>
</dbReference>
<evidence type="ECO:0000313" key="2">
    <source>
        <dbReference type="Proteomes" id="UP001350005"/>
    </source>
</evidence>
<organism evidence="1 2">
    <name type="scientific">Chryseobacterium arthrosphaerae</name>
    <dbReference type="NCBI Taxonomy" id="651561"/>
    <lineage>
        <taxon>Bacteria</taxon>
        <taxon>Pseudomonadati</taxon>
        <taxon>Bacteroidota</taxon>
        <taxon>Flavobacteriia</taxon>
        <taxon>Flavobacteriales</taxon>
        <taxon>Weeksellaceae</taxon>
        <taxon>Chryseobacterium group</taxon>
        <taxon>Chryseobacterium</taxon>
    </lineage>
</organism>
<name>A0ABU7QUU6_9FLAO</name>
<accession>A0ABU7QUU6</accession>
<gene>
    <name evidence="1" type="ORF">V2E39_02720</name>
</gene>
<proteinExistence type="predicted"/>
<comment type="caution">
    <text evidence="1">The sequence shown here is derived from an EMBL/GenBank/DDBJ whole genome shotgun (WGS) entry which is preliminary data.</text>
</comment>
<reference evidence="1 2" key="1">
    <citation type="submission" date="2024-01" db="EMBL/GenBank/DDBJ databases">
        <title>Whole genome of Chryseobacterium arthrosphaerae NNCa 2741.</title>
        <authorList>
            <person name="Boriskina E.V."/>
            <person name="Gordinskaya N.A."/>
            <person name="Kropotov V.S."/>
            <person name="Alekseeva A.E."/>
            <person name="Makhova M.A."/>
            <person name="Kryazhev D.V."/>
            <person name="Shkurkina I.S."/>
        </authorList>
    </citation>
    <scope>NUCLEOTIDE SEQUENCE [LARGE SCALE GENOMIC DNA]</scope>
    <source>
        <strain evidence="1 2">NNCa 2741</strain>
    </source>
</reference>
<evidence type="ECO:0008006" key="3">
    <source>
        <dbReference type="Google" id="ProtNLM"/>
    </source>
</evidence>
<dbReference type="Proteomes" id="UP001350005">
    <property type="component" value="Unassembled WGS sequence"/>
</dbReference>